<keyword evidence="2" id="KW-0539">Nucleus</keyword>
<keyword evidence="4" id="KW-1185">Reference proteome</keyword>
<protein>
    <submittedName>
        <fullName evidence="3">Uncharacterized protein</fullName>
    </submittedName>
</protein>
<dbReference type="InterPro" id="IPR021858">
    <property type="entry name" value="Fun_TF"/>
</dbReference>
<dbReference type="GO" id="GO:0000976">
    <property type="term" value="F:transcription cis-regulatory region binding"/>
    <property type="evidence" value="ECO:0007669"/>
    <property type="project" value="TreeGrafter"/>
</dbReference>
<dbReference type="GO" id="GO:0045944">
    <property type="term" value="P:positive regulation of transcription by RNA polymerase II"/>
    <property type="evidence" value="ECO:0007669"/>
    <property type="project" value="TreeGrafter"/>
</dbReference>
<proteinExistence type="predicted"/>
<dbReference type="GO" id="GO:0003700">
    <property type="term" value="F:DNA-binding transcription factor activity"/>
    <property type="evidence" value="ECO:0007669"/>
    <property type="project" value="TreeGrafter"/>
</dbReference>
<dbReference type="Pfam" id="PF11951">
    <property type="entry name" value="Fungal_trans_2"/>
    <property type="match status" value="1"/>
</dbReference>
<dbReference type="GO" id="GO:0005634">
    <property type="term" value="C:nucleus"/>
    <property type="evidence" value="ECO:0007669"/>
    <property type="project" value="UniProtKB-SubCell"/>
</dbReference>
<reference evidence="3 4" key="1">
    <citation type="submission" date="2015-04" db="EMBL/GenBank/DDBJ databases">
        <authorList>
            <person name="Syromyatnikov M.Y."/>
            <person name="Popov V.N."/>
        </authorList>
    </citation>
    <scope>NUCLEOTIDE SEQUENCE [LARGE SCALE GENOMIC DNA]</scope>
    <source>
        <strain evidence="3">WF-38-12</strain>
    </source>
</reference>
<name>A0A0U1M455_TALIS</name>
<dbReference type="Proteomes" id="UP000054383">
    <property type="component" value="Unassembled WGS sequence"/>
</dbReference>
<dbReference type="EMBL" id="CVMT01000006">
    <property type="protein sequence ID" value="CRG89806.1"/>
    <property type="molecule type" value="Genomic_DNA"/>
</dbReference>
<evidence type="ECO:0000256" key="1">
    <source>
        <dbReference type="ARBA" id="ARBA00004123"/>
    </source>
</evidence>
<dbReference type="AlphaFoldDB" id="A0A0U1M455"/>
<evidence type="ECO:0000313" key="3">
    <source>
        <dbReference type="EMBL" id="CRG89806.1"/>
    </source>
</evidence>
<dbReference type="OrthoDB" id="3509362at2759"/>
<dbReference type="PANTHER" id="PTHR37534">
    <property type="entry name" value="TRANSCRIPTIONAL ACTIVATOR PROTEIN UGA3"/>
    <property type="match status" value="1"/>
</dbReference>
<gene>
    <name evidence="3" type="ORF">PISL3812_06845</name>
</gene>
<accession>A0A0U1M455</accession>
<organism evidence="3 4">
    <name type="scientific">Talaromyces islandicus</name>
    <name type="common">Penicillium islandicum</name>
    <dbReference type="NCBI Taxonomy" id="28573"/>
    <lineage>
        <taxon>Eukaryota</taxon>
        <taxon>Fungi</taxon>
        <taxon>Dikarya</taxon>
        <taxon>Ascomycota</taxon>
        <taxon>Pezizomycotina</taxon>
        <taxon>Eurotiomycetes</taxon>
        <taxon>Eurotiomycetidae</taxon>
        <taxon>Eurotiales</taxon>
        <taxon>Trichocomaceae</taxon>
        <taxon>Talaromyces</taxon>
        <taxon>Talaromyces sect. Islandici</taxon>
    </lineage>
</organism>
<dbReference type="PANTHER" id="PTHR37534:SF16">
    <property type="entry name" value="ZN(II)2CYS6 TRANSCRIPTION FACTOR (EUROFUNG)-RELATED"/>
    <property type="match status" value="1"/>
</dbReference>
<sequence length="344" mass="38771">MANWPSSNQHELRNAEITYHGRTLSGVRNALAKLPKQDMFSASHMPLMEEIILTVASVCKYEAVRGNIKSWRGHLEALQSLVDYCGGFKNLDADIADWVSGLAIYWLHITKLTNPKSTAGLVFCDGFYDTPKVDLYLGCSEQLVKICSRISDLRILAHSTATLVQEVTEINNLLVSWSCDEQDFIIPEGISEATFGRLKIIADYYRYGAYIFLHSTLDGISQSNPLEIQGSQSTFWDMIHSLVAFAKPVALQHLVSLLRSFPPNSHPEFSGLVFPLFIAGCECEDNEQLALILKSLHTLEVNFGIHNTKRAQELLMILSQLRCEGKPKHWLDLLEELEWDLMLV</sequence>
<evidence type="ECO:0000313" key="4">
    <source>
        <dbReference type="Proteomes" id="UP000054383"/>
    </source>
</evidence>
<comment type="subcellular location">
    <subcellularLocation>
        <location evidence="1">Nucleus</location>
    </subcellularLocation>
</comment>
<evidence type="ECO:0000256" key="2">
    <source>
        <dbReference type="ARBA" id="ARBA00023242"/>
    </source>
</evidence>